<gene>
    <name evidence="2" type="ORF">GCM10010276_89720</name>
</gene>
<dbReference type="EMBL" id="BAAASG010000040">
    <property type="protein sequence ID" value="GAA2524340.1"/>
    <property type="molecule type" value="Genomic_DNA"/>
</dbReference>
<evidence type="ECO:0000256" key="1">
    <source>
        <dbReference type="SAM" id="MobiDB-lite"/>
    </source>
</evidence>
<proteinExistence type="predicted"/>
<name>A0ABN3NJV8_STRLO</name>
<evidence type="ECO:0000313" key="3">
    <source>
        <dbReference type="Proteomes" id="UP001501777"/>
    </source>
</evidence>
<protein>
    <submittedName>
        <fullName evidence="2">Uncharacterized protein</fullName>
    </submittedName>
</protein>
<organism evidence="2 3">
    <name type="scientific">Streptomyces longisporus</name>
    <dbReference type="NCBI Taxonomy" id="1948"/>
    <lineage>
        <taxon>Bacteria</taxon>
        <taxon>Bacillati</taxon>
        <taxon>Actinomycetota</taxon>
        <taxon>Actinomycetes</taxon>
        <taxon>Kitasatosporales</taxon>
        <taxon>Streptomycetaceae</taxon>
        <taxon>Streptomyces</taxon>
    </lineage>
</organism>
<feature type="compositionally biased region" description="Pro residues" evidence="1">
    <location>
        <begin position="37"/>
        <end position="46"/>
    </location>
</feature>
<feature type="compositionally biased region" description="Low complexity" evidence="1">
    <location>
        <begin position="76"/>
        <end position="88"/>
    </location>
</feature>
<comment type="caution">
    <text evidence="2">The sequence shown here is derived from an EMBL/GenBank/DDBJ whole genome shotgun (WGS) entry which is preliminary data.</text>
</comment>
<accession>A0ABN3NJV8</accession>
<sequence>MVRQDFSGDFRSALQRAFADTEFAPLLPDPTVTGRPVPGPTAPAPAPDRGGSRKGPGPHPHAAPDRGHASSPVNGRAARSAARRPSPACTTIAGEAVRRAGGRSRPFTYEQLYTMAVQHCLKHHSENG</sequence>
<evidence type="ECO:0000313" key="2">
    <source>
        <dbReference type="EMBL" id="GAA2524340.1"/>
    </source>
</evidence>
<keyword evidence="3" id="KW-1185">Reference proteome</keyword>
<feature type="region of interest" description="Disordered" evidence="1">
    <location>
        <begin position="21"/>
        <end position="105"/>
    </location>
</feature>
<reference evidence="2 3" key="1">
    <citation type="journal article" date="2019" name="Int. J. Syst. Evol. Microbiol.">
        <title>The Global Catalogue of Microorganisms (GCM) 10K type strain sequencing project: providing services to taxonomists for standard genome sequencing and annotation.</title>
        <authorList>
            <consortium name="The Broad Institute Genomics Platform"/>
            <consortium name="The Broad Institute Genome Sequencing Center for Infectious Disease"/>
            <person name="Wu L."/>
            <person name="Ma J."/>
        </authorList>
    </citation>
    <scope>NUCLEOTIDE SEQUENCE [LARGE SCALE GENOMIC DNA]</scope>
    <source>
        <strain evidence="2 3">JCM 4395</strain>
    </source>
</reference>
<dbReference type="Proteomes" id="UP001501777">
    <property type="component" value="Unassembled WGS sequence"/>
</dbReference>